<comment type="caution">
    <text evidence="2">The sequence shown here is derived from an EMBL/GenBank/DDBJ whole genome shotgun (WGS) entry which is preliminary data.</text>
</comment>
<sequence>MLRGERPQRPAAVRRGAVDVQSRPSAQVGAQAGQDPGEFRPQGGVDLLAGAAHFDGGSLGVHLAGLRVRRRHRVGAGALAVGDPQSGAGHGGPPSAGEPDHALFDVGLAGYGRGPAEQPRGGRRFALAGRGAQHRVDEGTPPGAAVDADEYGTCGAAFRGGAGGEQRHAGVDDDLAVEHVGGRLADAQDVAVAAGGEADAGAEGGGQCAEHLAYVGGGDVPALRHAHQDGRAAGIDGHRVGQVAAFRLGRVRGAGQQSGRYLVDDAAAVGAFGHLLDAVLPGGCGLARAQGDGPRPG</sequence>
<gene>
    <name evidence="2" type="ORF">D8771_21530</name>
</gene>
<dbReference type="AlphaFoldDB" id="A0A8H1QN98"/>
<dbReference type="Proteomes" id="UP000298111">
    <property type="component" value="Unassembled WGS sequence"/>
</dbReference>
<organism evidence="2 3">
    <name type="scientific">Streptomyces albus</name>
    <dbReference type="NCBI Taxonomy" id="1888"/>
    <lineage>
        <taxon>Bacteria</taxon>
        <taxon>Bacillati</taxon>
        <taxon>Actinomycetota</taxon>
        <taxon>Actinomycetes</taxon>
        <taxon>Kitasatosporales</taxon>
        <taxon>Streptomycetaceae</taxon>
        <taxon>Streptomyces</taxon>
    </lineage>
</organism>
<feature type="region of interest" description="Disordered" evidence="1">
    <location>
        <begin position="80"/>
        <end position="122"/>
    </location>
</feature>
<evidence type="ECO:0000256" key="1">
    <source>
        <dbReference type="SAM" id="MobiDB-lite"/>
    </source>
</evidence>
<proteinExistence type="predicted"/>
<evidence type="ECO:0000313" key="3">
    <source>
        <dbReference type="Proteomes" id="UP000298111"/>
    </source>
</evidence>
<dbReference type="EMBL" id="RCIY01000069">
    <property type="protein sequence ID" value="TGG80397.1"/>
    <property type="molecule type" value="Genomic_DNA"/>
</dbReference>
<accession>A0A8H1QN98</accession>
<reference evidence="2 3" key="1">
    <citation type="submission" date="2018-10" db="EMBL/GenBank/DDBJ databases">
        <title>Isolation of pseudouridimycin from Streptomyces albus DSM 40763.</title>
        <authorList>
            <person name="Rosenqvist P."/>
            <person name="Metsae-Ketelae M."/>
            <person name="Virta P."/>
        </authorList>
    </citation>
    <scope>NUCLEOTIDE SEQUENCE [LARGE SCALE GENOMIC DNA]</scope>
    <source>
        <strain evidence="2 3">DSM 40763</strain>
    </source>
</reference>
<protein>
    <submittedName>
        <fullName evidence="2">Uncharacterized protein</fullName>
    </submittedName>
</protein>
<name>A0A8H1QN98_9ACTN</name>
<evidence type="ECO:0000313" key="2">
    <source>
        <dbReference type="EMBL" id="TGG80397.1"/>
    </source>
</evidence>
<feature type="region of interest" description="Disordered" evidence="1">
    <location>
        <begin position="1"/>
        <end position="42"/>
    </location>
</feature>